<dbReference type="EMBL" id="LRBV02000005">
    <property type="status" value="NOT_ANNOTATED_CDS"/>
    <property type="molecule type" value="Genomic_DNA"/>
</dbReference>
<evidence type="ECO:0000313" key="1">
    <source>
        <dbReference type="EnsemblPlants" id="QL05p050385:mrna:CDS:2"/>
    </source>
</evidence>
<reference evidence="1" key="2">
    <citation type="submission" date="2021-01" db="UniProtKB">
        <authorList>
            <consortium name="EnsemblPlants"/>
        </authorList>
    </citation>
    <scope>IDENTIFICATION</scope>
</reference>
<keyword evidence="2" id="KW-1185">Reference proteome</keyword>
<reference evidence="1 2" key="1">
    <citation type="journal article" date="2016" name="G3 (Bethesda)">
        <title>First Draft Assembly and Annotation of the Genome of a California Endemic Oak Quercus lobata Nee (Fagaceae).</title>
        <authorList>
            <person name="Sork V.L."/>
            <person name="Fitz-Gibbon S.T."/>
            <person name="Puiu D."/>
            <person name="Crepeau M."/>
            <person name="Gugger P.F."/>
            <person name="Sherman R."/>
            <person name="Stevens K."/>
            <person name="Langley C.H."/>
            <person name="Pellegrini M."/>
            <person name="Salzberg S.L."/>
        </authorList>
    </citation>
    <scope>NUCLEOTIDE SEQUENCE [LARGE SCALE GENOMIC DNA]</scope>
    <source>
        <strain evidence="1 2">cv. SW786</strain>
    </source>
</reference>
<organism evidence="1 2">
    <name type="scientific">Quercus lobata</name>
    <name type="common">Valley oak</name>
    <dbReference type="NCBI Taxonomy" id="97700"/>
    <lineage>
        <taxon>Eukaryota</taxon>
        <taxon>Viridiplantae</taxon>
        <taxon>Streptophyta</taxon>
        <taxon>Embryophyta</taxon>
        <taxon>Tracheophyta</taxon>
        <taxon>Spermatophyta</taxon>
        <taxon>Magnoliopsida</taxon>
        <taxon>eudicotyledons</taxon>
        <taxon>Gunneridae</taxon>
        <taxon>Pentapetalae</taxon>
        <taxon>rosids</taxon>
        <taxon>fabids</taxon>
        <taxon>Fagales</taxon>
        <taxon>Fagaceae</taxon>
        <taxon>Quercus</taxon>
    </lineage>
</organism>
<dbReference type="InParanoid" id="A0A7N2LQQ8"/>
<sequence length="204" mass="23587">MCDEEEETTSHLFLNCPFAIAVWHGSILEIRTSELNLNTAKQWLLHCITTSRHLEQYRIYLQSLFTILWSIWNHRNLVLHQGKVPNPIEVVLTSHSLICRYREAFQQNQEQKINTSQKKLQTVSNQNWQVLIKVAAHRNRRSKRCGFAFEAIKLNGGTLFKGGANSGRHSQYMAAQEALVEAILKAKDLGFCRIIIMSNNRRQV</sequence>
<dbReference type="EnsemblPlants" id="QL05p050385:mrna">
    <property type="protein sequence ID" value="QL05p050385:mrna:CDS:2"/>
    <property type="gene ID" value="QL05p050385"/>
</dbReference>
<accession>A0A7N2LQQ8</accession>
<dbReference type="Gramene" id="QL05p050385:mrna">
    <property type="protein sequence ID" value="QL05p050385:mrna:CDS:2"/>
    <property type="gene ID" value="QL05p050385"/>
</dbReference>
<dbReference type="Proteomes" id="UP000594261">
    <property type="component" value="Chromosome 5"/>
</dbReference>
<dbReference type="AlphaFoldDB" id="A0A7N2LQQ8"/>
<protein>
    <submittedName>
        <fullName evidence="1">Uncharacterized protein</fullName>
    </submittedName>
</protein>
<proteinExistence type="predicted"/>
<evidence type="ECO:0000313" key="2">
    <source>
        <dbReference type="Proteomes" id="UP000594261"/>
    </source>
</evidence>
<name>A0A7N2LQQ8_QUELO</name>